<keyword evidence="1" id="KW-1133">Transmembrane helix</keyword>
<evidence type="ECO:0000256" key="1">
    <source>
        <dbReference type="SAM" id="Phobius"/>
    </source>
</evidence>
<sequence>MKVIPPAIAAIMWISALVFCYIQGWK</sequence>
<reference evidence="2 3" key="1">
    <citation type="submission" date="2020-03" db="EMBL/GenBank/DDBJ databases">
        <title>Complete genome sequence of Pantoea agglomerans bacteriophage vB_PagM_SSEM1.</title>
        <authorList>
            <person name="Truncaite L."/>
            <person name="Alijosius L."/>
            <person name="Petrauskaite E."/>
            <person name="Simoliunas E."/>
        </authorList>
    </citation>
    <scope>NUCLEOTIDE SEQUENCE [LARGE SCALE GENOMIC DNA]</scope>
</reference>
<gene>
    <name evidence="2" type="ORF">SSEM1_gp21</name>
</gene>
<keyword evidence="3" id="KW-1185">Reference proteome</keyword>
<organism evidence="2 3">
    <name type="scientific">Pantoea phage vB_PagM_SSEM1</name>
    <dbReference type="NCBI Taxonomy" id="2721760"/>
    <lineage>
        <taxon>Viruses</taxon>
        <taxon>Duplodnaviria</taxon>
        <taxon>Heunggongvirae</taxon>
        <taxon>Uroviricota</taxon>
        <taxon>Caudoviricetes</taxon>
        <taxon>Chaseviridae</taxon>
        <taxon>Cleopatravirinae</taxon>
        <taxon>Loessnervirus</taxon>
        <taxon>Loessnervirus SSEM1</taxon>
    </lineage>
</organism>
<name>A0A6H0D9J8_9CAUD</name>
<evidence type="ECO:0000313" key="2">
    <source>
        <dbReference type="EMBL" id="QIS79386.1"/>
    </source>
</evidence>
<feature type="transmembrane region" description="Helical" evidence="1">
    <location>
        <begin position="6"/>
        <end position="25"/>
    </location>
</feature>
<keyword evidence="1" id="KW-0812">Transmembrane</keyword>
<dbReference type="Proteomes" id="UP000502959">
    <property type="component" value="Segment"/>
</dbReference>
<keyword evidence="1" id="KW-0472">Membrane</keyword>
<protein>
    <submittedName>
        <fullName evidence="2">Uncharacterized protein</fullName>
    </submittedName>
</protein>
<accession>A0A6H0D9J8</accession>
<evidence type="ECO:0000313" key="3">
    <source>
        <dbReference type="Proteomes" id="UP000502959"/>
    </source>
</evidence>
<dbReference type="EMBL" id="MT230534">
    <property type="protein sequence ID" value="QIS79386.1"/>
    <property type="molecule type" value="Genomic_DNA"/>
</dbReference>
<proteinExistence type="predicted"/>